<gene>
    <name evidence="9" type="ORF">HMPREF3206_01108</name>
</gene>
<dbReference type="InterPro" id="IPR003706">
    <property type="entry name" value="CstA_N"/>
</dbReference>
<feature type="domain" description="CstA N-terminal" evidence="8">
    <location>
        <begin position="161"/>
        <end position="286"/>
    </location>
</feature>
<evidence type="ECO:0000313" key="10">
    <source>
        <dbReference type="Proteomes" id="UP000070617"/>
    </source>
</evidence>
<feature type="transmembrane region" description="Helical" evidence="7">
    <location>
        <begin position="267"/>
        <end position="292"/>
    </location>
</feature>
<reference evidence="10" key="1">
    <citation type="submission" date="2016-01" db="EMBL/GenBank/DDBJ databases">
        <authorList>
            <person name="Mitreva M."/>
            <person name="Pepin K.H."/>
            <person name="Mihindukulasuriya K.A."/>
            <person name="Fulton R."/>
            <person name="Fronick C."/>
            <person name="O'Laughlin M."/>
            <person name="Miner T."/>
            <person name="Herter B."/>
            <person name="Rosa B.A."/>
            <person name="Cordes M."/>
            <person name="Tomlinson C."/>
            <person name="Wollam A."/>
            <person name="Palsikar V.B."/>
            <person name="Mardis E.R."/>
            <person name="Wilson R.K."/>
        </authorList>
    </citation>
    <scope>NUCLEOTIDE SEQUENCE [LARGE SCALE GENOMIC DNA]</scope>
    <source>
        <strain evidence="10">CMW8396</strain>
    </source>
</reference>
<keyword evidence="6 7" id="KW-0472">Membrane</keyword>
<name>A0A133NCV6_9FUSO</name>
<dbReference type="EMBL" id="LRPX01000054">
    <property type="protein sequence ID" value="KXA14125.1"/>
    <property type="molecule type" value="Genomic_DNA"/>
</dbReference>
<keyword evidence="4 7" id="KW-0812">Transmembrane</keyword>
<accession>A0A133NCV6</accession>
<feature type="transmembrane region" description="Helical" evidence="7">
    <location>
        <begin position="151"/>
        <end position="174"/>
    </location>
</feature>
<feature type="transmembrane region" description="Helical" evidence="7">
    <location>
        <begin position="229"/>
        <end position="247"/>
    </location>
</feature>
<evidence type="ECO:0000313" key="9">
    <source>
        <dbReference type="EMBL" id="KXA14125.1"/>
    </source>
</evidence>
<dbReference type="GO" id="GO:0005886">
    <property type="term" value="C:plasma membrane"/>
    <property type="evidence" value="ECO:0007669"/>
    <property type="project" value="UniProtKB-SubCell"/>
</dbReference>
<feature type="transmembrane region" description="Helical" evidence="7">
    <location>
        <begin position="6"/>
        <end position="24"/>
    </location>
</feature>
<feature type="transmembrane region" description="Helical" evidence="7">
    <location>
        <begin position="127"/>
        <end position="145"/>
    </location>
</feature>
<proteinExistence type="inferred from homology"/>
<dbReference type="PATRIC" id="fig|134605.3.peg.1092"/>
<dbReference type="Proteomes" id="UP000070617">
    <property type="component" value="Unassembled WGS sequence"/>
</dbReference>
<evidence type="ECO:0000256" key="2">
    <source>
        <dbReference type="ARBA" id="ARBA00007755"/>
    </source>
</evidence>
<evidence type="ECO:0000256" key="7">
    <source>
        <dbReference type="SAM" id="Phobius"/>
    </source>
</evidence>
<feature type="transmembrane region" description="Helical" evidence="7">
    <location>
        <begin position="410"/>
        <end position="429"/>
    </location>
</feature>
<dbReference type="Pfam" id="PF02554">
    <property type="entry name" value="CstA"/>
    <property type="match status" value="3"/>
</dbReference>
<evidence type="ECO:0000259" key="8">
    <source>
        <dbReference type="Pfam" id="PF02554"/>
    </source>
</evidence>
<comment type="similarity">
    <text evidence="2">Belongs to the peptide transporter carbon starvation (CstA) (TC 2.A.114) family.</text>
</comment>
<dbReference type="InterPro" id="IPR051605">
    <property type="entry name" value="CstA"/>
</dbReference>
<evidence type="ECO:0000256" key="3">
    <source>
        <dbReference type="ARBA" id="ARBA00022475"/>
    </source>
</evidence>
<evidence type="ECO:0000256" key="6">
    <source>
        <dbReference type="ARBA" id="ARBA00023136"/>
    </source>
</evidence>
<evidence type="ECO:0000256" key="1">
    <source>
        <dbReference type="ARBA" id="ARBA00004651"/>
    </source>
</evidence>
<feature type="transmembrane region" description="Helical" evidence="7">
    <location>
        <begin position="186"/>
        <end position="209"/>
    </location>
</feature>
<dbReference type="GO" id="GO:0009267">
    <property type="term" value="P:cellular response to starvation"/>
    <property type="evidence" value="ECO:0007669"/>
    <property type="project" value="InterPro"/>
</dbReference>
<keyword evidence="3" id="KW-1003">Cell membrane</keyword>
<feature type="domain" description="CstA N-terminal" evidence="8">
    <location>
        <begin position="297"/>
        <end position="424"/>
    </location>
</feature>
<organism evidence="9 10">
    <name type="scientific">Fusobacterium equinum</name>
    <dbReference type="NCBI Taxonomy" id="134605"/>
    <lineage>
        <taxon>Bacteria</taxon>
        <taxon>Fusobacteriati</taxon>
        <taxon>Fusobacteriota</taxon>
        <taxon>Fusobacteriia</taxon>
        <taxon>Fusobacteriales</taxon>
        <taxon>Fusobacteriaceae</taxon>
        <taxon>Fusobacterium</taxon>
    </lineage>
</organism>
<sequence>MAMFSFIGAVIALIVGYVVYGAFVDRVFGSTDAKVTPAKRMADGVDYVEMDWKKAFLIQFLNIAGTGPIFGAVAGAMWGPAAFIWIVFGCIFAGSVHDFLIGMLSVRQDGASVSEIVGKYLGENARKLMVAFSIVLLVLVGVVFVKSPADILHNLTGIPTMVLLGIIIIYYLIATVLPIDQVIGRIYPIFGVCLLIMAVGIGFGIIFQGYAVNIPEITFHNFHPAGKSIFPYLCISIACGAISGFHATQSPMMARCLRTEREGRRVFYGAMISEGIVALVWAAAAMCYFGNIEGLAAAGSAAVVVDTISRGVLGPVGGALAILGVVACPITSGDTAFRSARLTIADAIGYKQGPVKNRFVIAVPLFAIGLALCFIPFAIIWRYFGWSNQTLATIALWAAAKYLEKHGKNFWIAVIPALFMTVVVTSYIICAPEGFAWVFGDMDIHVVEQIGIVAGIIVSALSGLLFWKTKTPAAEIEVE</sequence>
<dbReference type="STRING" id="134605.HMPREF3206_01108"/>
<feature type="transmembrane region" description="Helical" evidence="7">
    <location>
        <begin position="359"/>
        <end position="380"/>
    </location>
</feature>
<dbReference type="PANTHER" id="PTHR30252">
    <property type="entry name" value="INNER MEMBRANE PEPTIDE TRANSPORTER"/>
    <property type="match status" value="1"/>
</dbReference>
<evidence type="ECO:0000256" key="4">
    <source>
        <dbReference type="ARBA" id="ARBA00022692"/>
    </source>
</evidence>
<feature type="transmembrane region" description="Helical" evidence="7">
    <location>
        <begin position="83"/>
        <end position="106"/>
    </location>
</feature>
<dbReference type="AlphaFoldDB" id="A0A133NCV6"/>
<feature type="transmembrane region" description="Helical" evidence="7">
    <location>
        <begin position="449"/>
        <end position="467"/>
    </location>
</feature>
<comment type="subcellular location">
    <subcellularLocation>
        <location evidence="1">Cell membrane</location>
        <topology evidence="1">Multi-pass membrane protein</topology>
    </subcellularLocation>
</comment>
<protein>
    <submittedName>
        <fullName evidence="9">Carbon starvation protein CstA</fullName>
    </submittedName>
</protein>
<feature type="transmembrane region" description="Helical" evidence="7">
    <location>
        <begin position="386"/>
        <end position="403"/>
    </location>
</feature>
<evidence type="ECO:0000256" key="5">
    <source>
        <dbReference type="ARBA" id="ARBA00022989"/>
    </source>
</evidence>
<feature type="transmembrane region" description="Helical" evidence="7">
    <location>
        <begin position="312"/>
        <end position="331"/>
    </location>
</feature>
<keyword evidence="10" id="KW-1185">Reference proteome</keyword>
<dbReference type="PANTHER" id="PTHR30252:SF4">
    <property type="entry name" value="CARBON STARVATION"/>
    <property type="match status" value="1"/>
</dbReference>
<feature type="transmembrane region" description="Helical" evidence="7">
    <location>
        <begin position="56"/>
        <end position="77"/>
    </location>
</feature>
<feature type="domain" description="CstA N-terminal" evidence="8">
    <location>
        <begin position="2"/>
        <end position="146"/>
    </location>
</feature>
<keyword evidence="5 7" id="KW-1133">Transmembrane helix</keyword>
<comment type="caution">
    <text evidence="9">The sequence shown here is derived from an EMBL/GenBank/DDBJ whole genome shotgun (WGS) entry which is preliminary data.</text>
</comment>